<sequence>MSSLIRWTPFLDPFEDVDKTLRDFMPVFQGERSGFMPAVDMYEDKDNVIVEVQLAGIDPKDVSLAVENNILNIKGESEEKKEVEEKNYYRKEIRRGSFYRSLPLPTRVLGEEAKASAEAGVLKIFIPKAPEVKPKTIKIETKKNN</sequence>
<name>A0A2G9ZNG5_9BACT</name>
<dbReference type="InterPro" id="IPR008978">
    <property type="entry name" value="HSP20-like_chaperone"/>
</dbReference>
<gene>
    <name evidence="4" type="ORF">COX22_00775</name>
</gene>
<dbReference type="EMBL" id="PCSD01000015">
    <property type="protein sequence ID" value="PIP34100.1"/>
    <property type="molecule type" value="Genomic_DNA"/>
</dbReference>
<dbReference type="InterPro" id="IPR031107">
    <property type="entry name" value="Small_HSP"/>
</dbReference>
<dbReference type="Gene3D" id="2.60.40.790">
    <property type="match status" value="1"/>
</dbReference>
<accession>A0A2G9ZNG5</accession>
<reference evidence="4 5" key="1">
    <citation type="submission" date="2017-09" db="EMBL/GenBank/DDBJ databases">
        <title>Depth-based differentiation of microbial function through sediment-hosted aquifers and enrichment of novel symbionts in the deep terrestrial subsurface.</title>
        <authorList>
            <person name="Probst A.J."/>
            <person name="Ladd B."/>
            <person name="Jarett J.K."/>
            <person name="Geller-Mcgrath D.E."/>
            <person name="Sieber C.M."/>
            <person name="Emerson J.B."/>
            <person name="Anantharaman K."/>
            <person name="Thomas B.C."/>
            <person name="Malmstrom R."/>
            <person name="Stieglmeier M."/>
            <person name="Klingl A."/>
            <person name="Woyke T."/>
            <person name="Ryan C.M."/>
            <person name="Banfield J.F."/>
        </authorList>
    </citation>
    <scope>NUCLEOTIDE SEQUENCE [LARGE SCALE GENOMIC DNA]</scope>
    <source>
        <strain evidence="4">CG23_combo_of_CG06-09_8_20_14_all_49_15</strain>
    </source>
</reference>
<evidence type="ECO:0000313" key="4">
    <source>
        <dbReference type="EMBL" id="PIP34100.1"/>
    </source>
</evidence>
<dbReference type="AlphaFoldDB" id="A0A2G9ZNG5"/>
<organism evidence="4 5">
    <name type="scientific">Candidatus Falkowbacteria bacterium CG23_combo_of_CG06-09_8_20_14_all_49_15</name>
    <dbReference type="NCBI Taxonomy" id="1974572"/>
    <lineage>
        <taxon>Bacteria</taxon>
        <taxon>Candidatus Falkowiibacteriota</taxon>
    </lineage>
</organism>
<evidence type="ECO:0000256" key="1">
    <source>
        <dbReference type="PROSITE-ProRule" id="PRU00285"/>
    </source>
</evidence>
<evidence type="ECO:0000313" key="5">
    <source>
        <dbReference type="Proteomes" id="UP000230729"/>
    </source>
</evidence>
<protein>
    <recommendedName>
        <fullName evidence="3">SHSP domain-containing protein</fullName>
    </recommendedName>
</protein>
<comment type="similarity">
    <text evidence="1 2">Belongs to the small heat shock protein (HSP20) family.</text>
</comment>
<evidence type="ECO:0000256" key="2">
    <source>
        <dbReference type="RuleBase" id="RU003616"/>
    </source>
</evidence>
<feature type="domain" description="SHSP" evidence="3">
    <location>
        <begin position="30"/>
        <end position="142"/>
    </location>
</feature>
<proteinExistence type="inferred from homology"/>
<dbReference type="InterPro" id="IPR002068">
    <property type="entry name" value="A-crystallin/Hsp20_dom"/>
</dbReference>
<dbReference type="PROSITE" id="PS01031">
    <property type="entry name" value="SHSP"/>
    <property type="match status" value="1"/>
</dbReference>
<dbReference type="Proteomes" id="UP000230729">
    <property type="component" value="Unassembled WGS sequence"/>
</dbReference>
<evidence type="ECO:0000259" key="3">
    <source>
        <dbReference type="PROSITE" id="PS01031"/>
    </source>
</evidence>
<dbReference type="SUPFAM" id="SSF49764">
    <property type="entry name" value="HSP20-like chaperones"/>
    <property type="match status" value="1"/>
</dbReference>
<dbReference type="PANTHER" id="PTHR11527">
    <property type="entry name" value="HEAT-SHOCK PROTEIN 20 FAMILY MEMBER"/>
    <property type="match status" value="1"/>
</dbReference>
<dbReference type="Pfam" id="PF00011">
    <property type="entry name" value="HSP20"/>
    <property type="match status" value="1"/>
</dbReference>
<comment type="caution">
    <text evidence="4">The sequence shown here is derived from an EMBL/GenBank/DDBJ whole genome shotgun (WGS) entry which is preliminary data.</text>
</comment>
<dbReference type="CDD" id="cd06464">
    <property type="entry name" value="ACD_sHsps-like"/>
    <property type="match status" value="1"/>
</dbReference>